<proteinExistence type="predicted"/>
<gene>
    <name evidence="1" type="ORF">ACFFGH_02735</name>
</gene>
<evidence type="ECO:0000313" key="1">
    <source>
        <dbReference type="EMBL" id="MFC0676770.1"/>
    </source>
</evidence>
<dbReference type="RefSeq" id="WP_386664594.1">
    <property type="nucleotide sequence ID" value="NZ_JBHLTG010000001.1"/>
</dbReference>
<organism evidence="1 2">
    <name type="scientific">Lysobacter korlensis</name>
    <dbReference type="NCBI Taxonomy" id="553636"/>
    <lineage>
        <taxon>Bacteria</taxon>
        <taxon>Pseudomonadati</taxon>
        <taxon>Pseudomonadota</taxon>
        <taxon>Gammaproteobacteria</taxon>
        <taxon>Lysobacterales</taxon>
        <taxon>Lysobacteraceae</taxon>
        <taxon>Lysobacter</taxon>
    </lineage>
</organism>
<keyword evidence="2" id="KW-1185">Reference proteome</keyword>
<dbReference type="EMBL" id="JBHLTG010000001">
    <property type="protein sequence ID" value="MFC0676770.1"/>
    <property type="molecule type" value="Genomic_DNA"/>
</dbReference>
<comment type="caution">
    <text evidence="1">The sequence shown here is derived from an EMBL/GenBank/DDBJ whole genome shotgun (WGS) entry which is preliminary data.</text>
</comment>
<dbReference type="Proteomes" id="UP001589896">
    <property type="component" value="Unassembled WGS sequence"/>
</dbReference>
<protein>
    <submittedName>
        <fullName evidence="1">Uncharacterized protein</fullName>
    </submittedName>
</protein>
<sequence>MTPQFAYIQQATQQDFAAATGAVCVFSRHDVEQGLIGQAVDRLMQMSDDNDLSLRMEGAVFLVFEGYDDDPRELYHIEECVHFFRAVTEEWPYWFHFLERERGSLGIALRLLVDVVNIEGDDGATRAAVVAERLDATLLRLFGAMDGLQQRLDLDEEHTLQASREILKALDLS</sequence>
<accession>A0ABV6RIF0</accession>
<name>A0ABV6RIF0_9GAMM</name>
<evidence type="ECO:0000313" key="2">
    <source>
        <dbReference type="Proteomes" id="UP001589896"/>
    </source>
</evidence>
<reference evidence="1 2" key="1">
    <citation type="submission" date="2024-09" db="EMBL/GenBank/DDBJ databases">
        <authorList>
            <person name="Sun Q."/>
            <person name="Mori K."/>
        </authorList>
    </citation>
    <scope>NUCLEOTIDE SEQUENCE [LARGE SCALE GENOMIC DNA]</scope>
    <source>
        <strain evidence="1 2">KCTC 23076</strain>
    </source>
</reference>